<keyword evidence="2" id="KW-1185">Reference proteome</keyword>
<proteinExistence type="predicted"/>
<name>A0A4U5WKU3_STRLS</name>
<dbReference type="OrthoDB" id="4305932at2"/>
<accession>A0A4U5WKU3</accession>
<comment type="caution">
    <text evidence="1">The sequence shown here is derived from an EMBL/GenBank/DDBJ whole genome shotgun (WGS) entry which is preliminary data.</text>
</comment>
<dbReference type="AlphaFoldDB" id="A0A4U5WKU3"/>
<evidence type="ECO:0000313" key="2">
    <source>
        <dbReference type="Proteomes" id="UP000305929"/>
    </source>
</evidence>
<gene>
    <name evidence="1" type="ORF">E4U91_22870</name>
</gene>
<sequence>MLYLRIRRIGFTPGPLRRREEAIPVISINNAGSINSAKLTDRSVVSLCLLGSSHRGTGLSGIRVERPASSVAPAGLPVRERDERPTKALEAAVVAQAQAYAFTATGAGFRKQTTQHHLMWAFRGPEPWSDPA</sequence>
<dbReference type="Proteomes" id="UP000305929">
    <property type="component" value="Unassembled WGS sequence"/>
</dbReference>
<reference evidence="1 2" key="1">
    <citation type="submission" date="2019-04" db="EMBL/GenBank/DDBJ databases">
        <title>Streptomyces lasaliensis sp. nov., an Actinomycete isolated from soil which produces the polyether antibiotic lasalocid.</title>
        <authorList>
            <person name="Erwin G."/>
            <person name="Haber C."/>
        </authorList>
    </citation>
    <scope>NUCLEOTIDE SEQUENCE [LARGE SCALE GENOMIC DNA]</scope>
    <source>
        <strain evidence="1 2">X-537</strain>
    </source>
</reference>
<organism evidence="1 2">
    <name type="scientific">Streptomyces lasalocidi</name>
    <name type="common">Streptomyces lasaliensis</name>
    <dbReference type="NCBI Taxonomy" id="324833"/>
    <lineage>
        <taxon>Bacteria</taxon>
        <taxon>Bacillati</taxon>
        <taxon>Actinomycetota</taxon>
        <taxon>Actinomycetes</taxon>
        <taxon>Kitasatosporales</taxon>
        <taxon>Streptomycetaceae</taxon>
        <taxon>Streptomyces</taxon>
    </lineage>
</organism>
<dbReference type="EMBL" id="SZNQ01000001">
    <property type="protein sequence ID" value="TKT02649.1"/>
    <property type="molecule type" value="Genomic_DNA"/>
</dbReference>
<protein>
    <submittedName>
        <fullName evidence="1">Uncharacterized protein</fullName>
    </submittedName>
</protein>
<evidence type="ECO:0000313" key="1">
    <source>
        <dbReference type="EMBL" id="TKT02649.1"/>
    </source>
</evidence>